<protein>
    <recommendedName>
        <fullName evidence="4">Flagellar hook-length control protein FliK</fullName>
    </recommendedName>
</protein>
<dbReference type="OrthoDB" id="9841110at2"/>
<dbReference type="AlphaFoldDB" id="A0A497XR55"/>
<feature type="compositionally biased region" description="Basic and acidic residues" evidence="1">
    <location>
        <begin position="273"/>
        <end position="288"/>
    </location>
</feature>
<name>A0A497XR55_9AQUI</name>
<organism evidence="2 3">
    <name type="scientific">Hydrogenivirga caldilitoris</name>
    <dbReference type="NCBI Taxonomy" id="246264"/>
    <lineage>
        <taxon>Bacteria</taxon>
        <taxon>Pseudomonadati</taxon>
        <taxon>Aquificota</taxon>
        <taxon>Aquificia</taxon>
        <taxon>Aquificales</taxon>
        <taxon>Aquificaceae</taxon>
        <taxon>Hydrogenivirga</taxon>
    </lineage>
</organism>
<dbReference type="RefSeq" id="WP_121012872.1">
    <property type="nucleotide sequence ID" value="NZ_RCCJ01000001.1"/>
</dbReference>
<keyword evidence="3" id="KW-1185">Reference proteome</keyword>
<proteinExistence type="predicted"/>
<gene>
    <name evidence="2" type="ORF">BCF55_1767</name>
</gene>
<evidence type="ECO:0000256" key="1">
    <source>
        <dbReference type="SAM" id="MobiDB-lite"/>
    </source>
</evidence>
<feature type="compositionally biased region" description="Basic and acidic residues" evidence="1">
    <location>
        <begin position="251"/>
        <end position="261"/>
    </location>
</feature>
<evidence type="ECO:0000313" key="3">
    <source>
        <dbReference type="Proteomes" id="UP000267841"/>
    </source>
</evidence>
<evidence type="ECO:0008006" key="4">
    <source>
        <dbReference type="Google" id="ProtNLM"/>
    </source>
</evidence>
<accession>A0A497XR55</accession>
<feature type="region of interest" description="Disordered" evidence="1">
    <location>
        <begin position="251"/>
        <end position="321"/>
    </location>
</feature>
<feature type="region of interest" description="Disordered" evidence="1">
    <location>
        <begin position="87"/>
        <end position="109"/>
    </location>
</feature>
<feature type="compositionally biased region" description="Basic and acidic residues" evidence="1">
    <location>
        <begin position="296"/>
        <end position="321"/>
    </location>
</feature>
<comment type="caution">
    <text evidence="2">The sequence shown here is derived from an EMBL/GenBank/DDBJ whole genome shotgun (WGS) entry which is preliminary data.</text>
</comment>
<reference evidence="2 3" key="1">
    <citation type="submission" date="2018-10" db="EMBL/GenBank/DDBJ databases">
        <title>Genomic Encyclopedia of Archaeal and Bacterial Type Strains, Phase II (KMG-II): from individual species to whole genera.</title>
        <authorList>
            <person name="Goeker M."/>
        </authorList>
    </citation>
    <scope>NUCLEOTIDE SEQUENCE [LARGE SCALE GENOMIC DNA]</scope>
    <source>
        <strain evidence="2 3">DSM 16510</strain>
    </source>
</reference>
<dbReference type="Proteomes" id="UP000267841">
    <property type="component" value="Unassembled WGS sequence"/>
</dbReference>
<evidence type="ECO:0000313" key="2">
    <source>
        <dbReference type="EMBL" id="RLJ71465.1"/>
    </source>
</evidence>
<sequence length="460" mass="52712">MLNKVEFGEFSILFKELGLEFAENSDISFADLMNLILGEFKNKEPVVPDQPQPFTKGKPDQNPEREITPGLLRLVLLSGINIGEKEELPEPERVRSPLPREGLSDGKLQTESPIFPISEEELAAPVVKHVSDYPVEVTYGQVFGAEPKSREYPVIRPETSEPVSIPPQNTEKQTKGLNRHLTTQFKEESILNAFERPDSEQNTPKGYLITNTSEIKEKPYIFYAEAENRTESIPSEVEESRTEIPLKEVKGERKEQIDTGKELNNLETTRWQDSSDKTAQRLKDEVKGDVSTNAVQEKKQGEERIVSKDRGESFTDTRRENPSYFQSVGERYHTEEETLQVYRKDNAQPAQHRPEIKHINLRFEDASFRFRFHNESINVEIRVSQDIHKQLSYLDVQRLSRNIESLGMSLEGLKVNGNELFFKSSRNGKRAERFNIKEEDGTGKEVLYSSSDSSDFSLLL</sequence>
<feature type="region of interest" description="Disordered" evidence="1">
    <location>
        <begin position="46"/>
        <end position="65"/>
    </location>
</feature>
<dbReference type="EMBL" id="RCCJ01000001">
    <property type="protein sequence ID" value="RLJ71465.1"/>
    <property type="molecule type" value="Genomic_DNA"/>
</dbReference>